<protein>
    <submittedName>
        <fullName evidence="1">Uncharacterized protein</fullName>
    </submittedName>
</protein>
<sequence length="112" mass="12522">MRIRPLFVLMLLSVGAIAHAQPSDLEILKIQTIASCVDDVFYQGGYEDGDENRVALIDTMLTLMNLPPFDEEYLYLDVEYDGKVSSEVYYQCISADRSLLDETAEALGVVAH</sequence>
<reference evidence="1" key="1">
    <citation type="submission" date="2015-10" db="EMBL/GenBank/DDBJ databases">
        <authorList>
            <person name="Gilbert D.G."/>
        </authorList>
    </citation>
    <scope>NUCLEOTIDE SEQUENCE</scope>
</reference>
<accession>A0A160TA30</accession>
<evidence type="ECO:0000313" key="1">
    <source>
        <dbReference type="EMBL" id="CUS41080.1"/>
    </source>
</evidence>
<dbReference type="EMBL" id="CZQC01000036">
    <property type="protein sequence ID" value="CUS41080.1"/>
    <property type="molecule type" value="Genomic_DNA"/>
</dbReference>
<proteinExistence type="predicted"/>
<organism evidence="1">
    <name type="scientific">hydrothermal vent metagenome</name>
    <dbReference type="NCBI Taxonomy" id="652676"/>
    <lineage>
        <taxon>unclassified sequences</taxon>
        <taxon>metagenomes</taxon>
        <taxon>ecological metagenomes</taxon>
    </lineage>
</organism>
<name>A0A160TA30_9ZZZZ</name>
<gene>
    <name evidence="1" type="ORF">MGWOODY_Tha639</name>
</gene>
<dbReference type="AlphaFoldDB" id="A0A160TA30"/>